<dbReference type="Proteomes" id="UP000593566">
    <property type="component" value="Unassembled WGS sequence"/>
</dbReference>
<dbReference type="Pfam" id="PF00867">
    <property type="entry name" value="XPG_I"/>
    <property type="match status" value="1"/>
</dbReference>
<dbReference type="InterPro" id="IPR036279">
    <property type="entry name" value="5-3_exonuclease_C_sf"/>
</dbReference>
<dbReference type="GO" id="GO:0008821">
    <property type="term" value="F:crossover junction DNA endonuclease activity"/>
    <property type="evidence" value="ECO:0007669"/>
    <property type="project" value="InterPro"/>
</dbReference>
<feature type="compositionally biased region" description="Polar residues" evidence="3">
    <location>
        <begin position="856"/>
        <end position="867"/>
    </location>
</feature>
<feature type="region of interest" description="Disordered" evidence="3">
    <location>
        <begin position="820"/>
        <end position="877"/>
    </location>
</feature>
<dbReference type="Pfam" id="PF00752">
    <property type="entry name" value="XPG_N"/>
    <property type="match status" value="1"/>
</dbReference>
<feature type="region of interest" description="Disordered" evidence="3">
    <location>
        <begin position="634"/>
        <end position="700"/>
    </location>
</feature>
<feature type="region of interest" description="Disordered" evidence="3">
    <location>
        <begin position="591"/>
        <end position="617"/>
    </location>
</feature>
<dbReference type="InterPro" id="IPR041177">
    <property type="entry name" value="GEN1_C"/>
</dbReference>
<evidence type="ECO:0000313" key="8">
    <source>
        <dbReference type="Proteomes" id="UP000593566"/>
    </source>
</evidence>
<feature type="compositionally biased region" description="Polar residues" evidence="3">
    <location>
        <begin position="728"/>
        <end position="749"/>
    </location>
</feature>
<feature type="compositionally biased region" description="Basic and acidic residues" evidence="3">
    <location>
        <begin position="684"/>
        <end position="700"/>
    </location>
</feature>
<comment type="caution">
    <text evidence="7">The sequence shown here is derived from an EMBL/GenBank/DDBJ whole genome shotgun (WGS) entry which is preliminary data.</text>
</comment>
<keyword evidence="8" id="KW-1185">Reference proteome</keyword>
<dbReference type="RefSeq" id="XP_037153566.1">
    <property type="nucleotide sequence ID" value="XM_037301932.1"/>
</dbReference>
<dbReference type="InterPro" id="IPR037316">
    <property type="entry name" value="Yen1_H3TH"/>
</dbReference>
<dbReference type="PRINTS" id="PR00853">
    <property type="entry name" value="XPGRADSUPER"/>
</dbReference>
<protein>
    <recommendedName>
        <fullName evidence="9">XPG-I domain-containing protein</fullName>
    </recommendedName>
</protein>
<feature type="signal peptide" evidence="4">
    <location>
        <begin position="1"/>
        <end position="20"/>
    </location>
</feature>
<proteinExistence type="predicted"/>
<feature type="region of interest" description="Disordered" evidence="3">
    <location>
        <begin position="719"/>
        <end position="771"/>
    </location>
</feature>
<keyword evidence="4" id="KW-0732">Signal</keyword>
<feature type="compositionally biased region" description="Low complexity" evidence="3">
    <location>
        <begin position="830"/>
        <end position="849"/>
    </location>
</feature>
<organism evidence="7 8">
    <name type="scientific">Letharia lupina</name>
    <dbReference type="NCBI Taxonomy" id="560253"/>
    <lineage>
        <taxon>Eukaryota</taxon>
        <taxon>Fungi</taxon>
        <taxon>Dikarya</taxon>
        <taxon>Ascomycota</taxon>
        <taxon>Pezizomycotina</taxon>
        <taxon>Lecanoromycetes</taxon>
        <taxon>OSLEUM clade</taxon>
        <taxon>Lecanoromycetidae</taxon>
        <taxon>Lecanorales</taxon>
        <taxon>Lecanorineae</taxon>
        <taxon>Parmeliaceae</taxon>
        <taxon>Letharia</taxon>
    </lineage>
</organism>
<dbReference type="InterPro" id="IPR006086">
    <property type="entry name" value="XPG-I_dom"/>
</dbReference>
<accession>A0A8H6CJY5</accession>
<dbReference type="GO" id="GO:0006281">
    <property type="term" value="P:DNA repair"/>
    <property type="evidence" value="ECO:0007669"/>
    <property type="project" value="UniProtKB-ARBA"/>
</dbReference>
<dbReference type="InterPro" id="IPR006084">
    <property type="entry name" value="XPG/Rad2"/>
</dbReference>
<dbReference type="SMART" id="SM00485">
    <property type="entry name" value="XPGN"/>
    <property type="match status" value="1"/>
</dbReference>
<dbReference type="GO" id="GO:0017108">
    <property type="term" value="F:5'-flap endonuclease activity"/>
    <property type="evidence" value="ECO:0007669"/>
    <property type="project" value="TreeGrafter"/>
</dbReference>
<keyword evidence="2" id="KW-0378">Hydrolase</keyword>
<evidence type="ECO:0000256" key="3">
    <source>
        <dbReference type="SAM" id="MobiDB-lite"/>
    </source>
</evidence>
<dbReference type="CDD" id="cd09906">
    <property type="entry name" value="H3TH_YEN1"/>
    <property type="match status" value="1"/>
</dbReference>
<evidence type="ECO:0000256" key="2">
    <source>
        <dbReference type="ARBA" id="ARBA00022801"/>
    </source>
</evidence>
<dbReference type="FunFam" id="3.40.50.1010:FF:000051">
    <property type="entry name" value="Rad2-like endonuclease, putative (AFU_orthologue AFUA_3G13260)"/>
    <property type="match status" value="1"/>
</dbReference>
<evidence type="ECO:0000256" key="1">
    <source>
        <dbReference type="ARBA" id="ARBA00022722"/>
    </source>
</evidence>
<name>A0A8H6CJY5_9LECA</name>
<feature type="region of interest" description="Disordered" evidence="3">
    <location>
        <begin position="490"/>
        <end position="524"/>
    </location>
</feature>
<dbReference type="FunFam" id="3.40.50.1010:FF:000037">
    <property type="entry name" value="Rad2-like endonuclease, putative (AFU_orthologue AFUA_3G13260)"/>
    <property type="match status" value="1"/>
</dbReference>
<evidence type="ECO:0000313" key="7">
    <source>
        <dbReference type="EMBL" id="KAF6224506.1"/>
    </source>
</evidence>
<dbReference type="AlphaFoldDB" id="A0A8H6CJY5"/>
<gene>
    <name evidence="7" type="ORF">HO133_011083</name>
</gene>
<feature type="chain" id="PRO_5034067692" description="XPG-I domain-containing protein" evidence="4">
    <location>
        <begin position="21"/>
        <end position="919"/>
    </location>
</feature>
<dbReference type="CDD" id="cd09870">
    <property type="entry name" value="PIN_YEN1"/>
    <property type="match status" value="1"/>
</dbReference>
<dbReference type="InterPro" id="IPR029060">
    <property type="entry name" value="PIN-like_dom_sf"/>
</dbReference>
<dbReference type="EMBL" id="JACCJB010000009">
    <property type="protein sequence ID" value="KAF6224506.1"/>
    <property type="molecule type" value="Genomic_DNA"/>
</dbReference>
<evidence type="ECO:0000259" key="6">
    <source>
        <dbReference type="SMART" id="SM00485"/>
    </source>
</evidence>
<dbReference type="GeneID" id="59339473"/>
<dbReference type="Gene3D" id="3.40.50.1010">
    <property type="entry name" value="5'-nuclease"/>
    <property type="match status" value="2"/>
</dbReference>
<evidence type="ECO:0000256" key="4">
    <source>
        <dbReference type="SAM" id="SignalP"/>
    </source>
</evidence>
<dbReference type="Pfam" id="PF18380">
    <property type="entry name" value="GEN1_C"/>
    <property type="match status" value="1"/>
</dbReference>
<evidence type="ECO:0008006" key="9">
    <source>
        <dbReference type="Google" id="ProtNLM"/>
    </source>
</evidence>
<evidence type="ECO:0000259" key="5">
    <source>
        <dbReference type="SMART" id="SM00484"/>
    </source>
</evidence>
<feature type="domain" description="XPG N-terminal" evidence="6">
    <location>
        <begin position="89"/>
        <end position="182"/>
    </location>
</feature>
<dbReference type="PANTHER" id="PTHR11081">
    <property type="entry name" value="FLAP ENDONUCLEASE FAMILY MEMBER"/>
    <property type="match status" value="1"/>
</dbReference>
<dbReference type="SMART" id="SM00484">
    <property type="entry name" value="XPGI"/>
    <property type="match status" value="1"/>
</dbReference>
<reference evidence="7 8" key="1">
    <citation type="journal article" date="2020" name="Genomics">
        <title>Complete, high-quality genomes from long-read metagenomic sequencing of two wolf lichen thalli reveals enigmatic genome architecture.</title>
        <authorList>
            <person name="McKenzie S.K."/>
            <person name="Walston R.F."/>
            <person name="Allen J.L."/>
        </authorList>
    </citation>
    <scope>NUCLEOTIDE SEQUENCE [LARGE SCALE GENOMIC DNA]</scope>
    <source>
        <strain evidence="7">WasteWater1</strain>
    </source>
</reference>
<dbReference type="PANTHER" id="PTHR11081:SF75">
    <property type="entry name" value="ENDONUCLEASE, PUTATIVE (AFU_ORTHOLOGUE AFUA_3G13260)-RELATED"/>
    <property type="match status" value="1"/>
</dbReference>
<dbReference type="InterPro" id="IPR006085">
    <property type="entry name" value="XPG_DNA_repair_N"/>
</dbReference>
<sequence length="919" mass="101592">MTRFGLRVIVTGLLLSLGHGSNIPRCDFHGYGQPQPAFCTNLILDEIPIGNRFSRLFSLKTSIKLEDITQTQWSHRVELPFLRENGQFVHIYKQIGPGQRIALSKIAVEHLERTGRPLRIAIDISIWQFQIQSGQGGKNPALRTLYYRLLRLLTLSIQPLFVFDGPHKPPFKRGRKVATDAACLPNCLTKELLKRFGFPYHTAPGEAEAECALLQKENLVDAVLSEDVDTIMFGCAVTMRSWTAEGQRGSKSPTHVNLYNAESTKKEKGLDSEGMILIALMSGGDYIPAGIPGCGIMTACAAAKAGFGRDLCQLSKDDIDGIRKWRERLEQELQTNESKFFQKKHKIIKIPENFPDKAVWGYYTHPAVSSTEKVARLRDEVKWGLQVNVTELRVFVADAFDWQYLSGAKKFVRGLAPALLPHQLIRRSKINATDNDDLEAKEIAEAKLVKSIGGQRNHWNTDGEPELRIAYIPIDIVGLDLEAEEKDDFHGYGLDASGDEQPASECDETRDRSKSPAKRRGASTYDPAQIEKIWILETHVKLGVPLLVETWEEEMRNPKKFASRKAREKAKTMTFKGGIELGALDQYVKITKPGPDGRATKLPVKGKESTRLPPAFLAPRIVDMSTVQQRNVLAENTNPVGQKAQKQKEPSEAKATRTRKAPSASQTSTPPKDRGTNPWTLAKRTPERPRFKSPPRDSPQELENLEKACSHIACFTASASTKKRHSRPTTPISDTEDPTGTTRGINGNVTLRRGKPSTPAKPSPRKKRSPLQMANDLYLAGQLRTPTLTPTGKQQDGIGMAENADLLNSQKVNRKLDFKETQATPPPASPVSISSSLPSPSTLLSPANPSDKESTGTESSRPPSKVQQPPARTAGARRLVALRESLEGAWKCLEPCEDGARSSGRSVFNSVEVLDLTGG</sequence>
<dbReference type="Gene3D" id="1.10.150.20">
    <property type="entry name" value="5' to 3' exonuclease, C-terminal subdomain"/>
    <property type="match status" value="1"/>
</dbReference>
<dbReference type="SUPFAM" id="SSF47807">
    <property type="entry name" value="5' to 3' exonuclease, C-terminal subdomain"/>
    <property type="match status" value="1"/>
</dbReference>
<feature type="domain" description="XPG-I" evidence="5">
    <location>
        <begin position="194"/>
        <end position="270"/>
    </location>
</feature>
<dbReference type="SUPFAM" id="SSF88723">
    <property type="entry name" value="PIN domain-like"/>
    <property type="match status" value="1"/>
</dbReference>
<keyword evidence="1" id="KW-0540">Nuclease</keyword>
<feature type="compositionally biased region" description="Basic and acidic residues" evidence="3">
    <location>
        <begin position="646"/>
        <end position="655"/>
    </location>
</feature>